<dbReference type="AlphaFoldDB" id="A0AAV9U2S9"/>
<evidence type="ECO:0000313" key="3">
    <source>
        <dbReference type="Proteomes" id="UP001375240"/>
    </source>
</evidence>
<keyword evidence="1" id="KW-0472">Membrane</keyword>
<accession>A0AAV9U2S9</accession>
<feature type="transmembrane region" description="Helical" evidence="1">
    <location>
        <begin position="21"/>
        <end position="45"/>
    </location>
</feature>
<proteinExistence type="predicted"/>
<keyword evidence="1" id="KW-0812">Transmembrane</keyword>
<dbReference type="Proteomes" id="UP001375240">
    <property type="component" value="Unassembled WGS sequence"/>
</dbReference>
<reference evidence="2 3" key="1">
    <citation type="submission" date="2019-10" db="EMBL/GenBank/DDBJ databases">
        <authorList>
            <person name="Palmer J.M."/>
        </authorList>
    </citation>
    <scope>NUCLEOTIDE SEQUENCE [LARGE SCALE GENOMIC DNA]</scope>
    <source>
        <strain evidence="2 3">TWF696</strain>
    </source>
</reference>
<sequence>MGEFFDRLGRSPILSPRNFQYACAASGILCAITFMLTFIAAGFWPPARPWWDAERTAKHYRDHETGIKAGSALIVLAGMFYLPFSVAISAQMRRIPKLHYIVSALQLAAGAAGIFVFMMPGAILAVANYRPGRSAEITEALNDLFWITVLLPWPTFLLQEFAFAYAILIDVRPKPLFPKAMAILNIVSPIIYVPAIAVHCVRSGIFAWNGVWNFWLAGVVFCIQLTLDALCLIRAIKTESEQGEKSVDSFPITLETMESGESAERG</sequence>
<dbReference type="EMBL" id="JAVHNQ010000013">
    <property type="protein sequence ID" value="KAK6334096.1"/>
    <property type="molecule type" value="Genomic_DNA"/>
</dbReference>
<evidence type="ECO:0000313" key="2">
    <source>
        <dbReference type="EMBL" id="KAK6334096.1"/>
    </source>
</evidence>
<feature type="transmembrane region" description="Helical" evidence="1">
    <location>
        <begin position="214"/>
        <end position="236"/>
    </location>
</feature>
<evidence type="ECO:0000256" key="1">
    <source>
        <dbReference type="SAM" id="Phobius"/>
    </source>
</evidence>
<evidence type="ECO:0008006" key="4">
    <source>
        <dbReference type="Google" id="ProtNLM"/>
    </source>
</evidence>
<keyword evidence="1" id="KW-1133">Transmembrane helix</keyword>
<feature type="transmembrane region" description="Helical" evidence="1">
    <location>
        <begin position="180"/>
        <end position="208"/>
    </location>
</feature>
<feature type="transmembrane region" description="Helical" evidence="1">
    <location>
        <begin position="144"/>
        <end position="168"/>
    </location>
</feature>
<keyword evidence="3" id="KW-1185">Reference proteome</keyword>
<comment type="caution">
    <text evidence="2">The sequence shown here is derived from an EMBL/GenBank/DDBJ whole genome shotgun (WGS) entry which is preliminary data.</text>
</comment>
<name>A0AAV9U2S9_9PEZI</name>
<feature type="transmembrane region" description="Helical" evidence="1">
    <location>
        <begin position="65"/>
        <end position="88"/>
    </location>
</feature>
<feature type="transmembrane region" description="Helical" evidence="1">
    <location>
        <begin position="100"/>
        <end position="124"/>
    </location>
</feature>
<protein>
    <recommendedName>
        <fullName evidence="4">Integral membrane protein</fullName>
    </recommendedName>
</protein>
<gene>
    <name evidence="2" type="ORF">TWF696_002598</name>
</gene>
<organism evidence="2 3">
    <name type="scientific">Orbilia brochopaga</name>
    <dbReference type="NCBI Taxonomy" id="3140254"/>
    <lineage>
        <taxon>Eukaryota</taxon>
        <taxon>Fungi</taxon>
        <taxon>Dikarya</taxon>
        <taxon>Ascomycota</taxon>
        <taxon>Pezizomycotina</taxon>
        <taxon>Orbiliomycetes</taxon>
        <taxon>Orbiliales</taxon>
        <taxon>Orbiliaceae</taxon>
        <taxon>Orbilia</taxon>
    </lineage>
</organism>